<feature type="region of interest" description="Disordered" evidence="1">
    <location>
        <begin position="1"/>
        <end position="30"/>
    </location>
</feature>
<proteinExistence type="predicted"/>
<feature type="region of interest" description="Disordered" evidence="1">
    <location>
        <begin position="56"/>
        <end position="84"/>
    </location>
</feature>
<protein>
    <submittedName>
        <fullName evidence="2">Uncharacterized protein</fullName>
    </submittedName>
</protein>
<dbReference type="EMBL" id="PDLN01000024">
    <property type="protein sequence ID" value="RDW56875.1"/>
    <property type="molecule type" value="Genomic_DNA"/>
</dbReference>
<keyword evidence="3" id="KW-1185">Reference proteome</keyword>
<evidence type="ECO:0000256" key="1">
    <source>
        <dbReference type="SAM" id="MobiDB-lite"/>
    </source>
</evidence>
<comment type="caution">
    <text evidence="2">The sequence shown here is derived from an EMBL/GenBank/DDBJ whole genome shotgun (WGS) entry which is preliminary data.</text>
</comment>
<reference evidence="2 3" key="1">
    <citation type="journal article" date="2018" name="IMA Fungus">
        <title>IMA Genome-F 9: Draft genome sequence of Annulohypoxylon stygium, Aspergillus mulundensis, Berkeleyomyces basicola (syn. Thielaviopsis basicola), Ceratocystis smalleyi, two Cercospora beticola strains, Coleophoma cylindrospora, Fusarium fracticaudum, Phialophora cf. hyalina, and Morchella septimelata.</title>
        <authorList>
            <person name="Wingfield B.D."/>
            <person name="Bills G.F."/>
            <person name="Dong Y."/>
            <person name="Huang W."/>
            <person name="Nel W.J."/>
            <person name="Swalarsk-Parry B.S."/>
            <person name="Vaghefi N."/>
            <person name="Wilken P.M."/>
            <person name="An Z."/>
            <person name="de Beer Z.W."/>
            <person name="De Vos L."/>
            <person name="Chen L."/>
            <person name="Duong T.A."/>
            <person name="Gao Y."/>
            <person name="Hammerbacher A."/>
            <person name="Kikkert J.R."/>
            <person name="Li Y."/>
            <person name="Li H."/>
            <person name="Li K."/>
            <person name="Li Q."/>
            <person name="Liu X."/>
            <person name="Ma X."/>
            <person name="Naidoo K."/>
            <person name="Pethybridge S.J."/>
            <person name="Sun J."/>
            <person name="Steenkamp E.T."/>
            <person name="van der Nest M.A."/>
            <person name="van Wyk S."/>
            <person name="Wingfield M.J."/>
            <person name="Xiong C."/>
            <person name="Yue Q."/>
            <person name="Zhang X."/>
        </authorList>
    </citation>
    <scope>NUCLEOTIDE SEQUENCE [LARGE SCALE GENOMIC DNA]</scope>
    <source>
        <strain evidence="2 3">BP5796</strain>
    </source>
</reference>
<evidence type="ECO:0000313" key="3">
    <source>
        <dbReference type="Proteomes" id="UP000256328"/>
    </source>
</evidence>
<organism evidence="2 3">
    <name type="scientific">Coleophoma crateriformis</name>
    <dbReference type="NCBI Taxonomy" id="565419"/>
    <lineage>
        <taxon>Eukaryota</taxon>
        <taxon>Fungi</taxon>
        <taxon>Dikarya</taxon>
        <taxon>Ascomycota</taxon>
        <taxon>Pezizomycotina</taxon>
        <taxon>Leotiomycetes</taxon>
        <taxon>Helotiales</taxon>
        <taxon>Dermateaceae</taxon>
        <taxon>Coleophoma</taxon>
    </lineage>
</organism>
<accession>A0A3D8Q4V7</accession>
<dbReference type="AlphaFoldDB" id="A0A3D8Q4V7"/>
<feature type="compositionally biased region" description="Low complexity" evidence="1">
    <location>
        <begin position="73"/>
        <end position="84"/>
    </location>
</feature>
<evidence type="ECO:0000313" key="2">
    <source>
        <dbReference type="EMBL" id="RDW56875.1"/>
    </source>
</evidence>
<sequence length="84" mass="8939">MSHSQPAAGEGSREPPTPSQHQQATQARMLNMPWFASKIWGLRPRAAVMMTPSWSAIGKQANPGKPSHPEEAPCPSARPPAASA</sequence>
<gene>
    <name evidence="2" type="ORF">BP5796_12942</name>
</gene>
<dbReference type="Proteomes" id="UP000256328">
    <property type="component" value="Unassembled WGS sequence"/>
</dbReference>
<name>A0A3D8Q4V7_9HELO</name>
<feature type="compositionally biased region" description="Polar residues" evidence="1">
    <location>
        <begin position="19"/>
        <end position="28"/>
    </location>
</feature>